<name>A0A553IG67_ACHLA</name>
<gene>
    <name evidence="2" type="ORF">FNV44_05700</name>
</gene>
<feature type="transmembrane region" description="Helical" evidence="1">
    <location>
        <begin position="42"/>
        <end position="62"/>
    </location>
</feature>
<dbReference type="GeneID" id="41339365"/>
<evidence type="ECO:0000313" key="2">
    <source>
        <dbReference type="EMBL" id="TRX99200.1"/>
    </source>
</evidence>
<dbReference type="EMBL" id="VKID01000002">
    <property type="protein sequence ID" value="TRX99200.1"/>
    <property type="molecule type" value="Genomic_DNA"/>
</dbReference>
<evidence type="ECO:0008006" key="4">
    <source>
        <dbReference type="Google" id="ProtNLM"/>
    </source>
</evidence>
<dbReference type="RefSeq" id="WP_012243157.1">
    <property type="nucleotide sequence ID" value="NZ_JACAOE010000002.1"/>
</dbReference>
<feature type="transmembrane region" description="Helical" evidence="1">
    <location>
        <begin position="98"/>
        <end position="120"/>
    </location>
</feature>
<protein>
    <recommendedName>
        <fullName evidence="4">Integral membrane protein</fullName>
    </recommendedName>
</protein>
<accession>A0A553IG67</accession>
<organism evidence="2 3">
    <name type="scientific">Acholeplasma laidlawii</name>
    <dbReference type="NCBI Taxonomy" id="2148"/>
    <lineage>
        <taxon>Bacteria</taxon>
        <taxon>Bacillati</taxon>
        <taxon>Mycoplasmatota</taxon>
        <taxon>Mollicutes</taxon>
        <taxon>Acholeplasmatales</taxon>
        <taxon>Acholeplasmataceae</taxon>
        <taxon>Acholeplasma</taxon>
    </lineage>
</organism>
<proteinExistence type="predicted"/>
<feature type="transmembrane region" description="Helical" evidence="1">
    <location>
        <begin position="74"/>
        <end position="92"/>
    </location>
</feature>
<dbReference type="Proteomes" id="UP000315938">
    <property type="component" value="Unassembled WGS sequence"/>
</dbReference>
<keyword evidence="1" id="KW-0472">Membrane</keyword>
<evidence type="ECO:0000313" key="3">
    <source>
        <dbReference type="Proteomes" id="UP000315938"/>
    </source>
</evidence>
<comment type="caution">
    <text evidence="2">The sequence shown here is derived from an EMBL/GenBank/DDBJ whole genome shotgun (WGS) entry which is preliminary data.</text>
</comment>
<keyword evidence="1" id="KW-0812">Transmembrane</keyword>
<reference evidence="2 3" key="1">
    <citation type="submission" date="2019-07" db="EMBL/GenBank/DDBJ databases">
        <title>Genome sequence of Acholeplasma laidlawii strain with increased resistance to erythromycin.</title>
        <authorList>
            <person name="Medvedeva E.S."/>
            <person name="Baranova N.B."/>
            <person name="Siniagina M.N."/>
            <person name="Mouzykantov A."/>
            <person name="Chernova O.A."/>
            <person name="Chernov V.M."/>
        </authorList>
    </citation>
    <scope>NUCLEOTIDE SEQUENCE [LARGE SCALE GENOMIC DNA]</scope>
    <source>
        <strain evidence="2 3">PG8REry</strain>
    </source>
</reference>
<keyword evidence="1" id="KW-1133">Transmembrane helix</keyword>
<feature type="transmembrane region" description="Helical" evidence="1">
    <location>
        <begin position="7"/>
        <end position="30"/>
    </location>
</feature>
<evidence type="ECO:0000256" key="1">
    <source>
        <dbReference type="SAM" id="Phobius"/>
    </source>
</evidence>
<sequence>MNQKQIYFITTVLSVVSLCLYLFAFTTFVITTTNFKGIEHFIYWLVIQVTITSVSLYQYKLAVYAKPTAFKMSLLYFLPIIIYSIFQALNLGSADIDMVYIIIYTILFSLISVLYLYGFIKYRR</sequence>
<dbReference type="AlphaFoldDB" id="A0A553IG67"/>